<dbReference type="EMBL" id="CP096983">
    <property type="protein sequence ID" value="URZ12714.1"/>
    <property type="molecule type" value="Genomic_DNA"/>
</dbReference>
<evidence type="ECO:0000313" key="2">
    <source>
        <dbReference type="Proteomes" id="UP000190951"/>
    </source>
</evidence>
<sequence length="69" mass="7807">MLNTQSKQIESNNLKVIKDNIAAEALMNKKCNQYSSMCTDPQLKAVFDAGCQVHKQNFNSLKSYLDSHQ</sequence>
<dbReference type="STRING" id="84029.CROST_40110"/>
<accession>A0A1S8M7Y8</accession>
<proteinExistence type="predicted"/>
<dbReference type="AlphaFoldDB" id="A0A1S8M7Y8"/>
<gene>
    <name evidence="1" type="ORF">CROST_034590</name>
</gene>
<evidence type="ECO:0000313" key="1">
    <source>
        <dbReference type="EMBL" id="URZ12714.1"/>
    </source>
</evidence>
<keyword evidence="2" id="KW-1185">Reference proteome</keyword>
<organism evidence="1 2">
    <name type="scientific">Clostridium felsineum</name>
    <dbReference type="NCBI Taxonomy" id="36839"/>
    <lineage>
        <taxon>Bacteria</taxon>
        <taxon>Bacillati</taxon>
        <taxon>Bacillota</taxon>
        <taxon>Clostridia</taxon>
        <taxon>Eubacteriales</taxon>
        <taxon>Clostridiaceae</taxon>
        <taxon>Clostridium</taxon>
    </lineage>
</organism>
<reference evidence="1 2" key="1">
    <citation type="submission" date="2022-04" db="EMBL/GenBank/DDBJ databases">
        <title>Genome sequence of C. roseum typestrain.</title>
        <authorList>
            <person name="Poehlein A."/>
            <person name="Schoch T."/>
            <person name="Duerre P."/>
            <person name="Daniel R."/>
        </authorList>
    </citation>
    <scope>NUCLEOTIDE SEQUENCE [LARGE SCALE GENOMIC DNA]</scope>
    <source>
        <strain evidence="1 2">DSM 7320</strain>
    </source>
</reference>
<dbReference type="Proteomes" id="UP000190951">
    <property type="component" value="Chromosome"/>
</dbReference>
<dbReference type="RefSeq" id="WP_077834137.1">
    <property type="nucleotide sequence ID" value="NZ_CP096983.1"/>
</dbReference>
<name>A0A1S8M7Y8_9CLOT</name>
<protein>
    <submittedName>
        <fullName evidence="1">Uncharacterized protein</fullName>
    </submittedName>
</protein>
<dbReference type="KEGG" id="crw:CROST_034590"/>